<comment type="caution">
    <text evidence="2">The sequence shown here is derived from an EMBL/GenBank/DDBJ whole genome shotgun (WGS) entry which is preliminary data.</text>
</comment>
<protein>
    <recommendedName>
        <fullName evidence="1">Reverse transcriptase domain-containing protein</fullName>
    </recommendedName>
</protein>
<dbReference type="PANTHER" id="PTHR34047">
    <property type="entry name" value="NUCLEAR INTRON MATURASE 1, MITOCHONDRIAL-RELATED"/>
    <property type="match status" value="1"/>
</dbReference>
<dbReference type="Pfam" id="PF00078">
    <property type="entry name" value="RVT_1"/>
    <property type="match status" value="1"/>
</dbReference>
<dbReference type="CDD" id="cd01651">
    <property type="entry name" value="RT_G2_intron"/>
    <property type="match status" value="1"/>
</dbReference>
<evidence type="ECO:0000259" key="1">
    <source>
        <dbReference type="PROSITE" id="PS50878"/>
    </source>
</evidence>
<dbReference type="InterPro" id="IPR051083">
    <property type="entry name" value="GrpII_Intron_Splice-Mob/Def"/>
</dbReference>
<dbReference type="Proteomes" id="UP000178774">
    <property type="component" value="Unassembled WGS sequence"/>
</dbReference>
<evidence type="ECO:0000313" key="2">
    <source>
        <dbReference type="EMBL" id="OGZ65416.1"/>
    </source>
</evidence>
<accession>A0A1G2HS89</accession>
<dbReference type="PANTHER" id="PTHR34047:SF8">
    <property type="entry name" value="PROTEIN YKFC"/>
    <property type="match status" value="1"/>
</dbReference>
<dbReference type="AlphaFoldDB" id="A0A1G2HS89"/>
<dbReference type="SUPFAM" id="SSF56672">
    <property type="entry name" value="DNA/RNA polymerases"/>
    <property type="match status" value="1"/>
</dbReference>
<sequence>MDTQNQKLIGGGVKSLDLFSEIISLKNLLSAWDYFKQGKAKKLDVILFEKEHARAIRALHEELKKKIYHHAPYESFYVKDPKLRAINKATVRDRVLHHAIFVKLYLIFDKSFIFDSYSSRDEKGTHRAVNRLSAFANKAGKNNTRNCFVLKCDIKKFFDSIDQDILMDLIKKRIGDKNVLWLLQEIISSFAKGLPLGNVTSQIFANIYLNELDQFIKRTLKIKYYIRYCDDLVILSENVAYLKELIPKIDTFLRDNLKLSLHPNKIEIRKYHQGIDFLGYVSFPHHKMLRVKTGHRMFRKLNAKIADFKEEKISASSFHQTLQSYYGMLKHCDSCSLGEKVIEALGEHFF</sequence>
<name>A0A1G2HS89_9BACT</name>
<reference evidence="2 3" key="1">
    <citation type="journal article" date="2016" name="Nat. Commun.">
        <title>Thousands of microbial genomes shed light on interconnected biogeochemical processes in an aquifer system.</title>
        <authorList>
            <person name="Anantharaman K."/>
            <person name="Brown C.T."/>
            <person name="Hug L.A."/>
            <person name="Sharon I."/>
            <person name="Castelle C.J."/>
            <person name="Probst A.J."/>
            <person name="Thomas B.C."/>
            <person name="Singh A."/>
            <person name="Wilkins M.J."/>
            <person name="Karaoz U."/>
            <person name="Brodie E.L."/>
            <person name="Williams K.H."/>
            <person name="Hubbard S.S."/>
            <person name="Banfield J.F."/>
        </authorList>
    </citation>
    <scope>NUCLEOTIDE SEQUENCE [LARGE SCALE GENOMIC DNA]</scope>
</reference>
<gene>
    <name evidence="2" type="ORF">A2822_02800</name>
</gene>
<organism evidence="2 3">
    <name type="scientific">Candidatus Staskawiczbacteria bacterium RIFCSPHIGHO2_01_FULL_41_41</name>
    <dbReference type="NCBI Taxonomy" id="1802203"/>
    <lineage>
        <taxon>Bacteria</taxon>
        <taxon>Candidatus Staskawicziibacteriota</taxon>
    </lineage>
</organism>
<dbReference type="InterPro" id="IPR043502">
    <property type="entry name" value="DNA/RNA_pol_sf"/>
</dbReference>
<evidence type="ECO:0000313" key="3">
    <source>
        <dbReference type="Proteomes" id="UP000178774"/>
    </source>
</evidence>
<dbReference type="PROSITE" id="PS50878">
    <property type="entry name" value="RT_POL"/>
    <property type="match status" value="1"/>
</dbReference>
<dbReference type="InterPro" id="IPR000477">
    <property type="entry name" value="RT_dom"/>
</dbReference>
<dbReference type="EMBL" id="MHOP01000023">
    <property type="protein sequence ID" value="OGZ65416.1"/>
    <property type="molecule type" value="Genomic_DNA"/>
</dbReference>
<proteinExistence type="predicted"/>
<feature type="domain" description="Reverse transcriptase" evidence="1">
    <location>
        <begin position="57"/>
        <end position="282"/>
    </location>
</feature>